<feature type="region of interest" description="Disordered" evidence="1">
    <location>
        <begin position="57"/>
        <end position="89"/>
    </location>
</feature>
<accession>H5UTC1</accession>
<feature type="transmembrane region" description="Helical" evidence="2">
    <location>
        <begin position="34"/>
        <end position="54"/>
    </location>
</feature>
<keyword evidence="2" id="KW-1133">Transmembrane helix</keyword>
<sequence length="89" mass="8746">MLTPRLWAFVVGGAFAFVAVAGLGMILLGGEGGFAWVLVGFAAASAAVAFVVAARSGTVDPGGDALDDTAIPRDPGSGTSPRPGGLTDR</sequence>
<keyword evidence="4" id="KW-1185">Reference proteome</keyword>
<comment type="caution">
    <text evidence="3">The sequence shown here is derived from an EMBL/GenBank/DDBJ whole genome shotgun (WGS) entry which is preliminary data.</text>
</comment>
<dbReference type="EMBL" id="BAFE01000068">
    <property type="protein sequence ID" value="GAB48979.1"/>
    <property type="molecule type" value="Genomic_DNA"/>
</dbReference>
<proteinExistence type="predicted"/>
<gene>
    <name evidence="3" type="ORF">MOPEL_091_00240</name>
</gene>
<evidence type="ECO:0000313" key="4">
    <source>
        <dbReference type="Proteomes" id="UP000004367"/>
    </source>
</evidence>
<name>H5UTC1_9MICO</name>
<reference evidence="3 4" key="1">
    <citation type="submission" date="2012-02" db="EMBL/GenBank/DDBJ databases">
        <title>Whole genome shotgun sequence of Mobilicoccus pelagius NBRC 104925.</title>
        <authorList>
            <person name="Yoshida Y."/>
            <person name="Hosoyama A."/>
            <person name="Tsuchikane K."/>
            <person name="Katsumata H."/>
            <person name="Yamazaki S."/>
            <person name="Fujita N."/>
        </authorList>
    </citation>
    <scope>NUCLEOTIDE SEQUENCE [LARGE SCALE GENOMIC DNA]</scope>
    <source>
        <strain evidence="3 4">NBRC 104925</strain>
    </source>
</reference>
<dbReference type="Proteomes" id="UP000004367">
    <property type="component" value="Unassembled WGS sequence"/>
</dbReference>
<organism evidence="3 4">
    <name type="scientific">Mobilicoccus pelagius NBRC 104925</name>
    <dbReference type="NCBI Taxonomy" id="1089455"/>
    <lineage>
        <taxon>Bacteria</taxon>
        <taxon>Bacillati</taxon>
        <taxon>Actinomycetota</taxon>
        <taxon>Actinomycetes</taxon>
        <taxon>Micrococcales</taxon>
        <taxon>Dermatophilaceae</taxon>
        <taxon>Mobilicoccus</taxon>
    </lineage>
</organism>
<feature type="transmembrane region" description="Helical" evidence="2">
    <location>
        <begin position="7"/>
        <end position="28"/>
    </location>
</feature>
<dbReference type="STRING" id="1089455.MOPEL_091_00240"/>
<dbReference type="RefSeq" id="WP_009482877.1">
    <property type="nucleotide sequence ID" value="NZ_BAFE01000068.1"/>
</dbReference>
<keyword evidence="2" id="KW-0472">Membrane</keyword>
<dbReference type="AlphaFoldDB" id="H5UTC1"/>
<protein>
    <submittedName>
        <fullName evidence="3">Uncharacterized protein</fullName>
    </submittedName>
</protein>
<keyword evidence="2" id="KW-0812">Transmembrane</keyword>
<evidence type="ECO:0000256" key="1">
    <source>
        <dbReference type="SAM" id="MobiDB-lite"/>
    </source>
</evidence>
<evidence type="ECO:0000256" key="2">
    <source>
        <dbReference type="SAM" id="Phobius"/>
    </source>
</evidence>
<evidence type="ECO:0000313" key="3">
    <source>
        <dbReference type="EMBL" id="GAB48979.1"/>
    </source>
</evidence>